<dbReference type="InterPro" id="IPR009061">
    <property type="entry name" value="DNA-bd_dom_put_sf"/>
</dbReference>
<dbReference type="SUPFAM" id="SSF55681">
    <property type="entry name" value="Class II aaRS and biotin synthetases"/>
    <property type="match status" value="1"/>
</dbReference>
<keyword evidence="10" id="KW-0460">Magnesium</keyword>
<evidence type="ECO:0000313" key="15">
    <source>
        <dbReference type="EMBL" id="HEW52905.1"/>
    </source>
</evidence>
<dbReference type="PANTHER" id="PTHR10947:SF0">
    <property type="entry name" value="PHENYLALANINE--TRNA LIGASE BETA SUBUNIT"/>
    <property type="match status" value="1"/>
</dbReference>
<name>A0A7C2ZUZ2_9CREN</name>
<dbReference type="Pfam" id="PF03484">
    <property type="entry name" value="B5"/>
    <property type="match status" value="1"/>
</dbReference>
<dbReference type="PROSITE" id="PS50042">
    <property type="entry name" value="CNMP_BINDING_3"/>
    <property type="match status" value="1"/>
</dbReference>
<dbReference type="InterPro" id="IPR005146">
    <property type="entry name" value="B3/B4_tRNA-bd"/>
</dbReference>
<dbReference type="GO" id="GO:0006432">
    <property type="term" value="P:phenylalanyl-tRNA aminoacylation"/>
    <property type="evidence" value="ECO:0007669"/>
    <property type="project" value="InterPro"/>
</dbReference>
<evidence type="ECO:0000256" key="3">
    <source>
        <dbReference type="ARBA" id="ARBA00007438"/>
    </source>
</evidence>
<comment type="caution">
    <text evidence="15">The sequence shown here is derived from an EMBL/GenBank/DDBJ whole genome shotgun (WGS) entry which is preliminary data.</text>
</comment>
<sequence length="561" mass="62206">MPVVRTTLARLASLTGISDATRLRDVLFNLKCETEVEDDGTVAIEVQSDRIDMFSVEGIAYAVRLYEGLEEPRVRHARTLFKVYVDPPLKRPFIAVAAVTGVKLDEDSLKELIEFQERLHTSYGRNRRKVAIGLHDLAKLPKGDIVYREVDIRSATMIPLFGSNRITVEEVLNTTDQGKHYGEISLNGDRHPALIAGDEIIALPPVINSDITKLETSSRDVFVDVTGTDLNAVISVLNAIVHALSFYGGEVLGAEVHYPDRLLVTPDLSFKQYVVDLDFASTWLGIEVGELVRVSPKALQRMGYIVDSIDSTKIVVRVPMYRCDILHQVDILEDIVMGIGYDRVGIENVEPLSVTRKCGGITARGISEMVRDVLVGLGYVEINTLTLVPSEIASISSDTPYPEIINALSKELNALRSSLIPSVLAILRDSQYIPMPVKIFEVGEVVEKCSECYNGWRNRTRAAFAVMDSEIRFEDVHADLFALFSELGIEKLVTVESCIRRPFIGGRCGCIKYNDRELGVIGEVHPEVLEVIGIEYPIAMVELDIETLAGVLLASTLQAYR</sequence>
<feature type="domain" description="B5" evidence="14">
    <location>
        <begin position="268"/>
        <end position="346"/>
    </location>
</feature>
<keyword evidence="11" id="KW-0648">Protein biosynthesis</keyword>
<gene>
    <name evidence="15" type="ORF">ENO77_01855</name>
</gene>
<evidence type="ECO:0000259" key="14">
    <source>
        <dbReference type="PROSITE" id="PS51483"/>
    </source>
</evidence>
<keyword evidence="12" id="KW-0030">Aminoacyl-tRNA synthetase</keyword>
<keyword evidence="7" id="KW-0479">Metal-binding</keyword>
<evidence type="ECO:0000256" key="4">
    <source>
        <dbReference type="ARBA" id="ARBA00012814"/>
    </source>
</evidence>
<keyword evidence="9" id="KW-0067">ATP-binding</keyword>
<dbReference type="Gene3D" id="3.30.930.10">
    <property type="entry name" value="Bira Bifunctional Protein, Domain 2"/>
    <property type="match status" value="1"/>
</dbReference>
<dbReference type="InterPro" id="IPR020825">
    <property type="entry name" value="Phe-tRNA_synthase-like_B3/B4"/>
</dbReference>
<evidence type="ECO:0000256" key="2">
    <source>
        <dbReference type="ARBA" id="ARBA00004496"/>
    </source>
</evidence>
<evidence type="ECO:0000256" key="10">
    <source>
        <dbReference type="ARBA" id="ARBA00022842"/>
    </source>
</evidence>
<dbReference type="GO" id="GO:0003723">
    <property type="term" value="F:RNA binding"/>
    <property type="evidence" value="ECO:0007669"/>
    <property type="project" value="InterPro"/>
</dbReference>
<evidence type="ECO:0000256" key="6">
    <source>
        <dbReference type="ARBA" id="ARBA00022598"/>
    </source>
</evidence>
<keyword evidence="6 15" id="KW-0436">Ligase</keyword>
<dbReference type="PROSITE" id="PS51483">
    <property type="entry name" value="B5"/>
    <property type="match status" value="1"/>
</dbReference>
<evidence type="ECO:0000256" key="7">
    <source>
        <dbReference type="ARBA" id="ARBA00022723"/>
    </source>
</evidence>
<evidence type="ECO:0000256" key="9">
    <source>
        <dbReference type="ARBA" id="ARBA00022840"/>
    </source>
</evidence>
<dbReference type="InterPro" id="IPR000595">
    <property type="entry name" value="cNMP-bd_dom"/>
</dbReference>
<proteinExistence type="inferred from homology"/>
<dbReference type="SUPFAM" id="SSF46955">
    <property type="entry name" value="Putative DNA-binding domain"/>
    <property type="match status" value="2"/>
</dbReference>
<reference evidence="15" key="1">
    <citation type="journal article" date="2020" name="mSystems">
        <title>Genome- and Community-Level Interaction Insights into Carbon Utilization and Element Cycling Functions of Hydrothermarchaeota in Hydrothermal Sediment.</title>
        <authorList>
            <person name="Zhou Z."/>
            <person name="Liu Y."/>
            <person name="Xu W."/>
            <person name="Pan J."/>
            <person name="Luo Z.H."/>
            <person name="Li M."/>
        </authorList>
    </citation>
    <scope>NUCLEOTIDE SEQUENCE [LARGE SCALE GENOMIC DNA]</scope>
    <source>
        <strain evidence="15">SpSt-16</strain>
    </source>
</reference>
<dbReference type="GO" id="GO:0009328">
    <property type="term" value="C:phenylalanine-tRNA ligase complex"/>
    <property type="evidence" value="ECO:0007669"/>
    <property type="project" value="TreeGrafter"/>
</dbReference>
<comment type="similarity">
    <text evidence="3">Belongs to the phenylalanyl-tRNA synthetase beta subunit family. Type 2 subfamily.</text>
</comment>
<dbReference type="InterPro" id="IPR045060">
    <property type="entry name" value="Phe-tRNA-ligase_IIc_bsu"/>
</dbReference>
<dbReference type="AlphaFoldDB" id="A0A7C2ZUZ2"/>
<organism evidence="15">
    <name type="scientific">Ignisphaera aggregans</name>
    <dbReference type="NCBI Taxonomy" id="334771"/>
    <lineage>
        <taxon>Archaea</taxon>
        <taxon>Thermoproteota</taxon>
        <taxon>Thermoprotei</taxon>
        <taxon>Desulfurococcales</taxon>
        <taxon>Desulfurococcaceae</taxon>
        <taxon>Ignisphaera</taxon>
    </lineage>
</organism>
<evidence type="ECO:0000256" key="5">
    <source>
        <dbReference type="ARBA" id="ARBA00022490"/>
    </source>
</evidence>
<dbReference type="InterPro" id="IPR005147">
    <property type="entry name" value="tRNA_synthase_B5-dom"/>
</dbReference>
<protein>
    <recommendedName>
        <fullName evidence="4">phenylalanine--tRNA ligase</fullName>
        <ecNumber evidence="4">6.1.1.20</ecNumber>
    </recommendedName>
</protein>
<comment type="subcellular location">
    <subcellularLocation>
        <location evidence="2">Cytoplasm</location>
    </subcellularLocation>
</comment>
<evidence type="ECO:0000259" key="13">
    <source>
        <dbReference type="PROSITE" id="PS50042"/>
    </source>
</evidence>
<accession>A0A7C2ZUZ2</accession>
<dbReference type="Pfam" id="PF17759">
    <property type="entry name" value="tRNA_synthFbeta"/>
    <property type="match status" value="1"/>
</dbReference>
<dbReference type="GO" id="GO:0000287">
    <property type="term" value="F:magnesium ion binding"/>
    <property type="evidence" value="ECO:0007669"/>
    <property type="project" value="InterPro"/>
</dbReference>
<evidence type="ECO:0000256" key="12">
    <source>
        <dbReference type="ARBA" id="ARBA00023146"/>
    </source>
</evidence>
<dbReference type="PANTHER" id="PTHR10947">
    <property type="entry name" value="PHENYLALANYL-TRNA SYNTHETASE BETA CHAIN AND LEUCINE-RICH REPEAT-CONTAINING PROTEIN 47"/>
    <property type="match status" value="1"/>
</dbReference>
<evidence type="ECO:0000256" key="11">
    <source>
        <dbReference type="ARBA" id="ARBA00022917"/>
    </source>
</evidence>
<comment type="cofactor">
    <cofactor evidence="1">
        <name>Mg(2+)</name>
        <dbReference type="ChEBI" id="CHEBI:18420"/>
    </cofactor>
</comment>
<dbReference type="Gene3D" id="3.30.56.10">
    <property type="match status" value="2"/>
</dbReference>
<dbReference type="SMART" id="SM00873">
    <property type="entry name" value="B3_4"/>
    <property type="match status" value="1"/>
</dbReference>
<keyword evidence="8" id="KW-0547">Nucleotide-binding</keyword>
<feature type="domain" description="Cyclic nucleotide-binding" evidence="13">
    <location>
        <begin position="140"/>
        <end position="186"/>
    </location>
</feature>
<dbReference type="EMBL" id="DSGT01000006">
    <property type="protein sequence ID" value="HEW52905.1"/>
    <property type="molecule type" value="Genomic_DNA"/>
</dbReference>
<dbReference type="InterPro" id="IPR041616">
    <property type="entry name" value="PheRS_beta_core"/>
</dbReference>
<keyword evidence="5" id="KW-0963">Cytoplasm</keyword>
<evidence type="ECO:0000256" key="1">
    <source>
        <dbReference type="ARBA" id="ARBA00001946"/>
    </source>
</evidence>
<dbReference type="SMART" id="SM00874">
    <property type="entry name" value="B5"/>
    <property type="match status" value="1"/>
</dbReference>
<dbReference type="CDD" id="cd00769">
    <property type="entry name" value="PheRS_beta_core"/>
    <property type="match status" value="1"/>
</dbReference>
<dbReference type="InterPro" id="IPR004531">
    <property type="entry name" value="Phe-tRNA-synth_IIc_bsu_arc_euk"/>
</dbReference>
<dbReference type="InterPro" id="IPR045864">
    <property type="entry name" value="aa-tRNA-synth_II/BPL/LPL"/>
</dbReference>
<dbReference type="NCBIfam" id="TIGR00471">
    <property type="entry name" value="pheT_arch"/>
    <property type="match status" value="1"/>
</dbReference>
<dbReference type="GO" id="GO:0004826">
    <property type="term" value="F:phenylalanine-tRNA ligase activity"/>
    <property type="evidence" value="ECO:0007669"/>
    <property type="project" value="UniProtKB-EC"/>
</dbReference>
<evidence type="ECO:0000256" key="8">
    <source>
        <dbReference type="ARBA" id="ARBA00022741"/>
    </source>
</evidence>
<dbReference type="GO" id="GO:0005524">
    <property type="term" value="F:ATP binding"/>
    <property type="evidence" value="ECO:0007669"/>
    <property type="project" value="UniProtKB-KW"/>
</dbReference>
<dbReference type="EC" id="6.1.1.20" evidence="4"/>
<dbReference type="Gene3D" id="3.50.40.10">
    <property type="entry name" value="Phenylalanyl-trna Synthetase, Chain B, domain 3"/>
    <property type="match status" value="1"/>
</dbReference>